<evidence type="ECO:0000313" key="2">
    <source>
        <dbReference type="Proteomes" id="UP000622707"/>
    </source>
</evidence>
<evidence type="ECO:0000313" key="1">
    <source>
        <dbReference type="EMBL" id="MBL0427722.1"/>
    </source>
</evidence>
<dbReference type="RefSeq" id="WP_201692356.1">
    <property type="nucleotide sequence ID" value="NZ_JAEQND010000013.1"/>
</dbReference>
<name>A0ABS1JU26_9BURK</name>
<comment type="caution">
    <text evidence="1">The sequence shown here is derived from an EMBL/GenBank/DDBJ whole genome shotgun (WGS) entry which is preliminary data.</text>
</comment>
<keyword evidence="2" id="KW-1185">Reference proteome</keyword>
<dbReference type="Proteomes" id="UP000622707">
    <property type="component" value="Unassembled WGS sequence"/>
</dbReference>
<protein>
    <submittedName>
        <fullName evidence="1">Uncharacterized protein</fullName>
    </submittedName>
</protein>
<gene>
    <name evidence="1" type="ORF">JI746_21630</name>
</gene>
<reference evidence="1 2" key="1">
    <citation type="journal article" date="2017" name="Int. J. Syst. Evol. Microbiol.">
        <title>Ramlibacter alkalitolerans sp. nov., alkali-tolerant bacterium isolated from soil of ginseng.</title>
        <authorList>
            <person name="Lee D.H."/>
            <person name="Cha C.J."/>
        </authorList>
    </citation>
    <scope>NUCLEOTIDE SEQUENCE [LARGE SCALE GENOMIC DNA]</scope>
    <source>
        <strain evidence="1 2">KACC 19305</strain>
    </source>
</reference>
<proteinExistence type="predicted"/>
<sequence>MNNNALASERLIGDAGELARVLAVLAVNPKHMSRYRDGECREFAHALLSLLPPATGRLLCGTLGSQYHYVVSAFGETWDIGGPGARRAYPAWYREQFPDTPRRSWSWKEEAPFKGRHAVLEREADLARFLLQGALLTGKDVGCHSFPRADYTDRLATLAEHFVAAMERHVAKLPPLLPSEERLQELTGPYFFMRHRVDRMLSAWRAPAAPPLLVAPARPSASRRASDLAFAR</sequence>
<dbReference type="EMBL" id="JAEQND010000013">
    <property type="protein sequence ID" value="MBL0427722.1"/>
    <property type="molecule type" value="Genomic_DNA"/>
</dbReference>
<organism evidence="1 2">
    <name type="scientific">Ramlibacter alkalitolerans</name>
    <dbReference type="NCBI Taxonomy" id="2039631"/>
    <lineage>
        <taxon>Bacteria</taxon>
        <taxon>Pseudomonadati</taxon>
        <taxon>Pseudomonadota</taxon>
        <taxon>Betaproteobacteria</taxon>
        <taxon>Burkholderiales</taxon>
        <taxon>Comamonadaceae</taxon>
        <taxon>Ramlibacter</taxon>
    </lineage>
</organism>
<accession>A0ABS1JU26</accession>